<protein>
    <recommendedName>
        <fullName evidence="5">Receptor L-domain domain-containing protein</fullName>
    </recommendedName>
</protein>
<name>A0A1L9S8R0_9EURO</name>
<accession>A0A1L9S8R0</accession>
<evidence type="ECO:0000313" key="4">
    <source>
        <dbReference type="Proteomes" id="UP000184188"/>
    </source>
</evidence>
<evidence type="ECO:0000256" key="2">
    <source>
        <dbReference type="SAM" id="SignalP"/>
    </source>
</evidence>
<organism evidence="3 4">
    <name type="scientific">Penicilliopsis zonata CBS 506.65</name>
    <dbReference type="NCBI Taxonomy" id="1073090"/>
    <lineage>
        <taxon>Eukaryota</taxon>
        <taxon>Fungi</taxon>
        <taxon>Dikarya</taxon>
        <taxon>Ascomycota</taxon>
        <taxon>Pezizomycotina</taxon>
        <taxon>Eurotiomycetes</taxon>
        <taxon>Eurotiomycetidae</taxon>
        <taxon>Eurotiales</taxon>
        <taxon>Aspergillaceae</taxon>
        <taxon>Penicilliopsis</taxon>
    </lineage>
</organism>
<dbReference type="AlphaFoldDB" id="A0A1L9S8R0"/>
<dbReference type="Proteomes" id="UP000184188">
    <property type="component" value="Unassembled WGS sequence"/>
</dbReference>
<dbReference type="EMBL" id="KV878351">
    <property type="protein sequence ID" value="OJJ43545.1"/>
    <property type="molecule type" value="Genomic_DNA"/>
</dbReference>
<evidence type="ECO:0000313" key="3">
    <source>
        <dbReference type="EMBL" id="OJJ43545.1"/>
    </source>
</evidence>
<sequence>MCSQSSLLLAIAAMILSVAANNCSTGSYVVVSDQTELDAALAGCSSFGRNIVIGESYDGVVDFANVTHFSGEIGSSGDGTPNVTEILLPDAVECSSLDFSGMTNFRNISAPNLSTITSLREDSSTVLTVDLPEVSSAAVLEIAGHSLQVNMAKLENVTVFLQLTNGDSSDAFAVDLPALRYASELSITGSLSRISLPALDSVQDSIEIGISGDAIDLTLPRLKEAGSMLNLQGNFSSIELPSLVEATNATIQIEPSAPLSLNFTHLVRAGKIVLTGEITDVHFPVLESVDSISITSSTQVNCTGYYQAVNRTHLANDGESACSGISANQSSSSDKKASEGTKIGVGVGAGVGGLLVLLGAWLL</sequence>
<proteinExistence type="predicted"/>
<keyword evidence="1" id="KW-1133">Transmembrane helix</keyword>
<dbReference type="OrthoDB" id="536881at2759"/>
<evidence type="ECO:0008006" key="5">
    <source>
        <dbReference type="Google" id="ProtNLM"/>
    </source>
</evidence>
<gene>
    <name evidence="3" type="ORF">ASPZODRAFT_28213</name>
</gene>
<keyword evidence="1" id="KW-0812">Transmembrane</keyword>
<dbReference type="RefSeq" id="XP_022578055.1">
    <property type="nucleotide sequence ID" value="XM_022728119.1"/>
</dbReference>
<reference evidence="4" key="1">
    <citation type="journal article" date="2017" name="Genome Biol.">
        <title>Comparative genomics reveals high biological diversity and specific adaptations in the industrially and medically important fungal genus Aspergillus.</title>
        <authorList>
            <person name="de Vries R.P."/>
            <person name="Riley R."/>
            <person name="Wiebenga A."/>
            <person name="Aguilar-Osorio G."/>
            <person name="Amillis S."/>
            <person name="Uchima C.A."/>
            <person name="Anderluh G."/>
            <person name="Asadollahi M."/>
            <person name="Askin M."/>
            <person name="Barry K."/>
            <person name="Battaglia E."/>
            <person name="Bayram O."/>
            <person name="Benocci T."/>
            <person name="Braus-Stromeyer S.A."/>
            <person name="Caldana C."/>
            <person name="Canovas D."/>
            <person name="Cerqueira G.C."/>
            <person name="Chen F."/>
            <person name="Chen W."/>
            <person name="Choi C."/>
            <person name="Clum A."/>
            <person name="Dos Santos R.A."/>
            <person name="Damasio A.R."/>
            <person name="Diallinas G."/>
            <person name="Emri T."/>
            <person name="Fekete E."/>
            <person name="Flipphi M."/>
            <person name="Freyberg S."/>
            <person name="Gallo A."/>
            <person name="Gournas C."/>
            <person name="Habgood R."/>
            <person name="Hainaut M."/>
            <person name="Harispe M.L."/>
            <person name="Henrissat B."/>
            <person name="Hilden K.S."/>
            <person name="Hope R."/>
            <person name="Hossain A."/>
            <person name="Karabika E."/>
            <person name="Karaffa L."/>
            <person name="Karanyi Z."/>
            <person name="Krasevec N."/>
            <person name="Kuo A."/>
            <person name="Kusch H."/>
            <person name="LaButti K."/>
            <person name="Lagendijk E.L."/>
            <person name="Lapidus A."/>
            <person name="Levasseur A."/>
            <person name="Lindquist E."/>
            <person name="Lipzen A."/>
            <person name="Logrieco A.F."/>
            <person name="MacCabe A."/>
            <person name="Maekelae M.R."/>
            <person name="Malavazi I."/>
            <person name="Melin P."/>
            <person name="Meyer V."/>
            <person name="Mielnichuk N."/>
            <person name="Miskei M."/>
            <person name="Molnar A.P."/>
            <person name="Mule G."/>
            <person name="Ngan C.Y."/>
            <person name="Orejas M."/>
            <person name="Orosz E."/>
            <person name="Ouedraogo J.P."/>
            <person name="Overkamp K.M."/>
            <person name="Park H.-S."/>
            <person name="Perrone G."/>
            <person name="Piumi F."/>
            <person name="Punt P.J."/>
            <person name="Ram A.F."/>
            <person name="Ramon A."/>
            <person name="Rauscher S."/>
            <person name="Record E."/>
            <person name="Riano-Pachon D.M."/>
            <person name="Robert V."/>
            <person name="Roehrig J."/>
            <person name="Ruller R."/>
            <person name="Salamov A."/>
            <person name="Salih N.S."/>
            <person name="Samson R.A."/>
            <person name="Sandor E."/>
            <person name="Sanguinetti M."/>
            <person name="Schuetze T."/>
            <person name="Sepcic K."/>
            <person name="Shelest E."/>
            <person name="Sherlock G."/>
            <person name="Sophianopoulou V."/>
            <person name="Squina F.M."/>
            <person name="Sun H."/>
            <person name="Susca A."/>
            <person name="Todd R.B."/>
            <person name="Tsang A."/>
            <person name="Unkles S.E."/>
            <person name="van de Wiele N."/>
            <person name="van Rossen-Uffink D."/>
            <person name="Oliveira J.V."/>
            <person name="Vesth T.C."/>
            <person name="Visser J."/>
            <person name="Yu J.-H."/>
            <person name="Zhou M."/>
            <person name="Andersen M.R."/>
            <person name="Archer D.B."/>
            <person name="Baker S.E."/>
            <person name="Benoit I."/>
            <person name="Brakhage A.A."/>
            <person name="Braus G.H."/>
            <person name="Fischer R."/>
            <person name="Frisvad J.C."/>
            <person name="Goldman G.H."/>
            <person name="Houbraken J."/>
            <person name="Oakley B."/>
            <person name="Pocsi I."/>
            <person name="Scazzocchio C."/>
            <person name="Seiboth B."/>
            <person name="vanKuyk P.A."/>
            <person name="Wortman J."/>
            <person name="Dyer P.S."/>
            <person name="Grigoriev I.V."/>
        </authorList>
    </citation>
    <scope>NUCLEOTIDE SEQUENCE [LARGE SCALE GENOMIC DNA]</scope>
    <source>
        <strain evidence="4">CBS 506.65</strain>
    </source>
</reference>
<dbReference type="VEuPathDB" id="FungiDB:ASPZODRAFT_28213"/>
<feature type="signal peptide" evidence="2">
    <location>
        <begin position="1"/>
        <end position="20"/>
    </location>
</feature>
<keyword evidence="1" id="KW-0472">Membrane</keyword>
<keyword evidence="2" id="KW-0732">Signal</keyword>
<dbReference type="STRING" id="1073090.A0A1L9S8R0"/>
<feature type="chain" id="PRO_5012069645" description="Receptor L-domain domain-containing protein" evidence="2">
    <location>
        <begin position="21"/>
        <end position="363"/>
    </location>
</feature>
<feature type="transmembrane region" description="Helical" evidence="1">
    <location>
        <begin position="343"/>
        <end position="362"/>
    </location>
</feature>
<dbReference type="GeneID" id="34614583"/>
<keyword evidence="4" id="KW-1185">Reference proteome</keyword>
<evidence type="ECO:0000256" key="1">
    <source>
        <dbReference type="SAM" id="Phobius"/>
    </source>
</evidence>